<evidence type="ECO:0000256" key="1">
    <source>
        <dbReference type="SAM" id="Coils"/>
    </source>
</evidence>
<reference evidence="3" key="1">
    <citation type="journal article" date="2020" name="Nature">
        <title>Giant virus diversity and host interactions through global metagenomics.</title>
        <authorList>
            <person name="Schulz F."/>
            <person name="Roux S."/>
            <person name="Paez-Espino D."/>
            <person name="Jungbluth S."/>
            <person name="Walsh D.A."/>
            <person name="Denef V.J."/>
            <person name="McMahon K.D."/>
            <person name="Konstantinidis K.T."/>
            <person name="Eloe-Fadrosh E.A."/>
            <person name="Kyrpides N.C."/>
            <person name="Woyke T."/>
        </authorList>
    </citation>
    <scope>NUCLEOTIDE SEQUENCE</scope>
    <source>
        <strain evidence="3">GVMAG-M-3300023179-152</strain>
    </source>
</reference>
<proteinExistence type="predicted"/>
<dbReference type="AlphaFoldDB" id="A0A6C0E9L3"/>
<accession>A0A6C0E9L3</accession>
<sequence>MEVVKAFTTNNLHTEITIKGTFEMPIFRASDIGEVLEINNIRTSIVNFDESEKVVQNIITQGGTQQVTFLTEKGLYKILFKSRKQIAEQFQNWVCDVIKDIRLSGTYNLKQELQQIKNDMNQTETRIKKEYDEKLIKEKALDKQNLLLREYGNAGALVYIVKVKSYENGEYVIKIGESRRGVEGRFNEHRTKYEEALLLDCFMVNHSRDFERFLHNHKEIRPNQKTDLEGHEHENELFLIGKNLSYRTVLNIIKNNINHFNEMDYSTLRNDVELIKNMLLNHPNYNASHQSQIADNYENTIKILLEKQTILLQKMNNFENIIKDLSNKLNSTQTRTTTNFEQPLPTIGPRLQKINPETLQLINVYETVTECMKEDGSIKRPSIHKAIQENIVYKGFRWMYVDRELDPNVLYNIKPNKQSKVQNLGYIAKLDENKSQIINVYIDRKTAAVNNGYESISALDNPVKKGTITNGHYYMLYDSCEENLKQEFVNRNGEPILYKDGVGQYDAQNNLIKEFVSKYDCTKTLQISDKTLAKALDKNKPYNGHYYKSLGSKTHY</sequence>
<protein>
    <recommendedName>
        <fullName evidence="2">Bro-N domain-containing protein</fullName>
    </recommendedName>
</protein>
<dbReference type="InterPro" id="IPR003647">
    <property type="entry name" value="Intron_nuc_1_rpt"/>
</dbReference>
<dbReference type="SMART" id="SM01040">
    <property type="entry name" value="Bro-N"/>
    <property type="match status" value="1"/>
</dbReference>
<dbReference type="InterPro" id="IPR003497">
    <property type="entry name" value="BRO_N_domain"/>
</dbReference>
<evidence type="ECO:0000313" key="3">
    <source>
        <dbReference type="EMBL" id="QHT25432.1"/>
    </source>
</evidence>
<keyword evidence="1" id="KW-0175">Coiled coil</keyword>
<dbReference type="PROSITE" id="PS51750">
    <property type="entry name" value="BRO_N"/>
    <property type="match status" value="1"/>
</dbReference>
<dbReference type="EMBL" id="MN739767">
    <property type="protein sequence ID" value="QHT25432.1"/>
    <property type="molecule type" value="Genomic_DNA"/>
</dbReference>
<evidence type="ECO:0000259" key="2">
    <source>
        <dbReference type="PROSITE" id="PS51750"/>
    </source>
</evidence>
<feature type="coiled-coil region" evidence="1">
    <location>
        <begin position="106"/>
        <end position="133"/>
    </location>
</feature>
<dbReference type="SMART" id="SM00497">
    <property type="entry name" value="IENR1"/>
    <property type="match status" value="1"/>
</dbReference>
<organism evidence="3">
    <name type="scientific">viral metagenome</name>
    <dbReference type="NCBI Taxonomy" id="1070528"/>
    <lineage>
        <taxon>unclassified sequences</taxon>
        <taxon>metagenomes</taxon>
        <taxon>organismal metagenomes</taxon>
    </lineage>
</organism>
<name>A0A6C0E9L3_9ZZZZ</name>
<feature type="domain" description="Bro-N" evidence="2">
    <location>
        <begin position="1"/>
        <end position="105"/>
    </location>
</feature>
<dbReference type="Pfam" id="PF02498">
    <property type="entry name" value="Bro-N"/>
    <property type="match status" value="1"/>
</dbReference>